<dbReference type="EMBL" id="CM010629">
    <property type="protein sequence ID" value="RID73900.1"/>
    <property type="molecule type" value="Genomic_DNA"/>
</dbReference>
<organism evidence="1 2">
    <name type="scientific">Brassica campestris</name>
    <name type="common">Field mustard</name>
    <dbReference type="NCBI Taxonomy" id="3711"/>
    <lineage>
        <taxon>Eukaryota</taxon>
        <taxon>Viridiplantae</taxon>
        <taxon>Streptophyta</taxon>
        <taxon>Embryophyta</taxon>
        <taxon>Tracheophyta</taxon>
        <taxon>Spermatophyta</taxon>
        <taxon>Magnoliopsida</taxon>
        <taxon>eudicotyledons</taxon>
        <taxon>Gunneridae</taxon>
        <taxon>Pentapetalae</taxon>
        <taxon>rosids</taxon>
        <taxon>malvids</taxon>
        <taxon>Brassicales</taxon>
        <taxon>Brassicaceae</taxon>
        <taxon>Brassiceae</taxon>
        <taxon>Brassica</taxon>
    </lineage>
</organism>
<name>A0A398AE23_BRACM</name>
<evidence type="ECO:0000313" key="2">
    <source>
        <dbReference type="Proteomes" id="UP000264353"/>
    </source>
</evidence>
<protein>
    <submittedName>
        <fullName evidence="1">Uncharacterized protein</fullName>
    </submittedName>
</protein>
<evidence type="ECO:0000313" key="1">
    <source>
        <dbReference type="EMBL" id="RID73900.1"/>
    </source>
</evidence>
<proteinExistence type="predicted"/>
<accession>A0A398AE23</accession>
<gene>
    <name evidence="1" type="ORF">BRARA_B01024</name>
</gene>
<reference evidence="1 2" key="1">
    <citation type="submission" date="2018-06" db="EMBL/GenBank/DDBJ databases">
        <title>WGS assembly of Brassica rapa FPsc.</title>
        <authorList>
            <person name="Bowman J."/>
            <person name="Kohchi T."/>
            <person name="Yamato K."/>
            <person name="Jenkins J."/>
            <person name="Shu S."/>
            <person name="Ishizaki K."/>
            <person name="Yamaoka S."/>
            <person name="Nishihama R."/>
            <person name="Nakamura Y."/>
            <person name="Berger F."/>
            <person name="Adam C."/>
            <person name="Aki S."/>
            <person name="Althoff F."/>
            <person name="Araki T."/>
            <person name="Arteaga-Vazquez M."/>
            <person name="Balasubrmanian S."/>
            <person name="Bauer D."/>
            <person name="Boehm C."/>
            <person name="Briginshaw L."/>
            <person name="Caballero-Perez J."/>
            <person name="Catarino B."/>
            <person name="Chen F."/>
            <person name="Chiyoda S."/>
            <person name="Chovatia M."/>
            <person name="Davies K."/>
            <person name="Delmans M."/>
            <person name="Demura T."/>
            <person name="Dierschke T."/>
            <person name="Dolan L."/>
            <person name="Dorantes-Acosta A."/>
            <person name="Eklund D."/>
            <person name="Florent S."/>
            <person name="Flores-Sandoval E."/>
            <person name="Fujiyama A."/>
            <person name="Fukuzawa H."/>
            <person name="Galik B."/>
            <person name="Grimanelli D."/>
            <person name="Grimwood J."/>
            <person name="Grossniklaus U."/>
            <person name="Hamada T."/>
            <person name="Haseloff J."/>
            <person name="Hetherington A."/>
            <person name="Higo A."/>
            <person name="Hirakawa Y."/>
            <person name="Hundley H."/>
            <person name="Ikeda Y."/>
            <person name="Inoue K."/>
            <person name="Inoue S."/>
            <person name="Ishida S."/>
            <person name="Jia Q."/>
            <person name="Kakita M."/>
            <person name="Kanazawa T."/>
            <person name="Kawai Y."/>
            <person name="Kawashima T."/>
            <person name="Kennedy M."/>
            <person name="Kinose K."/>
            <person name="Kinoshita T."/>
            <person name="Kohara Y."/>
            <person name="Koide E."/>
            <person name="Komatsu K."/>
            <person name="Kopischke S."/>
            <person name="Kubo M."/>
            <person name="Kyozuka J."/>
            <person name="Lagercrantz U."/>
            <person name="Lin S."/>
            <person name="Lindquist E."/>
            <person name="Lipzen A."/>
            <person name="Lu C."/>
            <person name="Luna E."/>
            <person name="Martienssen R."/>
            <person name="Minamino N."/>
            <person name="Mizutani M."/>
            <person name="Mizutani M."/>
            <person name="Mochizuki N."/>
            <person name="Monte I."/>
            <person name="Mosher R."/>
            <person name="Nagasaki H."/>
            <person name="Nakagami H."/>
            <person name="Naramoto S."/>
            <person name="Nishitani K."/>
            <person name="Ohtani M."/>
            <person name="Okamoto T."/>
            <person name="Okumura M."/>
            <person name="Phillips J."/>
            <person name="Pollak B."/>
            <person name="Reinders A."/>
            <person name="Roevekamp M."/>
            <person name="Sano R."/>
            <person name="Sawa S."/>
            <person name="Schmid M."/>
            <person name="Shirakawa M."/>
            <person name="Solano R."/>
            <person name="Spunde A."/>
            <person name="Suetsugu N."/>
            <person name="Sugano S."/>
            <person name="Sugiyama A."/>
            <person name="Sun R."/>
            <person name="Suzuki Y."/>
            <person name="Takenaka M."/>
            <person name="Takezawa D."/>
            <person name="Tomogane H."/>
            <person name="Tsuzuki M."/>
            <person name="Ueda T."/>
            <person name="Umeda M."/>
            <person name="Ward J."/>
            <person name="Watanabe Y."/>
            <person name="Yazaki K."/>
            <person name="Yokoyama R."/>
            <person name="Yoshitake Y."/>
            <person name="Yotsui I."/>
            <person name="Zachgo S."/>
            <person name="Schmutz J."/>
        </authorList>
    </citation>
    <scope>NUCLEOTIDE SEQUENCE [LARGE SCALE GENOMIC DNA]</scope>
    <source>
        <strain evidence="2">cv. B-3</strain>
    </source>
</reference>
<dbReference type="Proteomes" id="UP000264353">
    <property type="component" value="Chromosome A2"/>
</dbReference>
<dbReference type="AlphaFoldDB" id="A0A398AE23"/>
<sequence length="68" mass="8028">MTISVKRSNPKRATITYDFLRFITQITVNPGFKSRRERFIKQLCILQRKDLQEIFNIVQINLAKRGSS</sequence>